<evidence type="ECO:0000313" key="4">
    <source>
        <dbReference type="Proteomes" id="UP001152795"/>
    </source>
</evidence>
<sequence>MNSEGSRCDCKSFAALKESQMEPEVVRVKGRAAIPERQLKRKTAGNPRQGFRLTHATTESEDMQREKEHENVKKLISTLDANTVKKLAIRSLRRGIGSIDYIDTLMIMEDDLDEDEQDAERLAAFGESSNDNPLNSGTDPSQSPSHPQDPNPTPEPTLESVPDWCTCGKCRPMPQEVENKCCMQKKCITSTSRFAKLCLDPDVLELCIRNRSDIRNDREDNSTRAFHKAGYRQFILARHGFLGKGNRRICPSCVVLKIREQYPSVTGVYMGYRDH</sequence>
<dbReference type="InterPro" id="IPR046815">
    <property type="entry name" value="P2RX7_C"/>
</dbReference>
<feature type="compositionally biased region" description="Polar residues" evidence="1">
    <location>
        <begin position="127"/>
        <end position="138"/>
    </location>
</feature>
<dbReference type="AlphaFoldDB" id="A0A7D9DEY7"/>
<feature type="region of interest" description="Disordered" evidence="1">
    <location>
        <begin position="42"/>
        <end position="69"/>
    </location>
</feature>
<accession>A0A7D9DEY7</accession>
<proteinExistence type="predicted"/>
<comment type="caution">
    <text evidence="3">The sequence shown here is derived from an EMBL/GenBank/DDBJ whole genome shotgun (WGS) entry which is preliminary data.</text>
</comment>
<feature type="domain" description="P2X purinoreceptor 7 intracellular" evidence="2">
    <location>
        <begin position="118"/>
        <end position="273"/>
    </location>
</feature>
<name>A0A7D9DEY7_PARCT</name>
<reference evidence="3" key="1">
    <citation type="submission" date="2020-04" db="EMBL/GenBank/DDBJ databases">
        <authorList>
            <person name="Alioto T."/>
            <person name="Alioto T."/>
            <person name="Gomez Garrido J."/>
        </authorList>
    </citation>
    <scope>NUCLEOTIDE SEQUENCE</scope>
    <source>
        <strain evidence="3">A484AB</strain>
    </source>
</reference>
<protein>
    <submittedName>
        <fullName evidence="3">P2X purinoceptor 7-like</fullName>
    </submittedName>
</protein>
<dbReference type="PANTHER" id="PTHR36981">
    <property type="entry name" value="ZGC:195170"/>
    <property type="match status" value="1"/>
</dbReference>
<evidence type="ECO:0000259" key="2">
    <source>
        <dbReference type="Pfam" id="PF20478"/>
    </source>
</evidence>
<dbReference type="PANTHER" id="PTHR36981:SF3">
    <property type="entry name" value="UBIQUITIN-LIKE PROTEASE FAMILY PROFILE DOMAIN-CONTAINING PROTEIN"/>
    <property type="match status" value="1"/>
</dbReference>
<dbReference type="Pfam" id="PF20478">
    <property type="entry name" value="P2RX7_C"/>
    <property type="match status" value="1"/>
</dbReference>
<organism evidence="3 4">
    <name type="scientific">Paramuricea clavata</name>
    <name type="common">Red gorgonian</name>
    <name type="synonym">Violescent sea-whip</name>
    <dbReference type="NCBI Taxonomy" id="317549"/>
    <lineage>
        <taxon>Eukaryota</taxon>
        <taxon>Metazoa</taxon>
        <taxon>Cnidaria</taxon>
        <taxon>Anthozoa</taxon>
        <taxon>Octocorallia</taxon>
        <taxon>Malacalcyonacea</taxon>
        <taxon>Plexauridae</taxon>
        <taxon>Paramuricea</taxon>
    </lineage>
</organism>
<feature type="region of interest" description="Disordered" evidence="1">
    <location>
        <begin position="126"/>
        <end position="158"/>
    </location>
</feature>
<gene>
    <name evidence="3" type="ORF">PACLA_8A018601</name>
</gene>
<evidence type="ECO:0000256" key="1">
    <source>
        <dbReference type="SAM" id="MobiDB-lite"/>
    </source>
</evidence>
<evidence type="ECO:0000313" key="3">
    <source>
        <dbReference type="EMBL" id="CAB3984134.1"/>
    </source>
</evidence>
<dbReference type="OrthoDB" id="5967112at2759"/>
<keyword evidence="4" id="KW-1185">Reference proteome</keyword>
<dbReference type="Proteomes" id="UP001152795">
    <property type="component" value="Unassembled WGS sequence"/>
</dbReference>
<dbReference type="EMBL" id="CACRXK020000701">
    <property type="protein sequence ID" value="CAB3984134.1"/>
    <property type="molecule type" value="Genomic_DNA"/>
</dbReference>